<reference evidence="2" key="1">
    <citation type="submission" date="2018-06" db="EMBL/GenBank/DDBJ databases">
        <authorList>
            <person name="Zhirakovskaya E."/>
        </authorList>
    </citation>
    <scope>NUCLEOTIDE SEQUENCE</scope>
</reference>
<name>A0A3B0WS32_9ZZZZ</name>
<dbReference type="AlphaFoldDB" id="A0A3B0WS32"/>
<feature type="region of interest" description="Disordered" evidence="1">
    <location>
        <begin position="45"/>
        <end position="64"/>
    </location>
</feature>
<organism evidence="2">
    <name type="scientific">hydrothermal vent metagenome</name>
    <dbReference type="NCBI Taxonomy" id="652676"/>
    <lineage>
        <taxon>unclassified sequences</taxon>
        <taxon>metagenomes</taxon>
        <taxon>ecological metagenomes</taxon>
    </lineage>
</organism>
<proteinExistence type="predicted"/>
<sequence>MQQGIIYKLVMGCWMLSMFAFASMAVAAERSNPWALSQAPMAENWHQTDGQLDRKQLSPSPASQSKVWRFVTPEILDSLKHQQIQMQLMPGQIVLEQNRIEPAGSCPVLPKKPSIFQPQFVPGSGQMPRSSYFSGQEMIPSQMPSMVPSDLHYGMNNTNPVFDSSAVSPWDKGGGVLYRGESFPNSFSGPVPSVLDGKFPGMSQQTYPWVPNEALGGLLPISAPSSVEGYQGETPTVTGNNSSGNIEKGKVDNVFNPFTFLPDDGLR</sequence>
<feature type="compositionally biased region" description="Polar residues" evidence="1">
    <location>
        <begin position="233"/>
        <end position="245"/>
    </location>
</feature>
<dbReference type="EMBL" id="UOFE01000048">
    <property type="protein sequence ID" value="VAW55273.1"/>
    <property type="molecule type" value="Genomic_DNA"/>
</dbReference>
<evidence type="ECO:0000256" key="1">
    <source>
        <dbReference type="SAM" id="MobiDB-lite"/>
    </source>
</evidence>
<evidence type="ECO:0000313" key="2">
    <source>
        <dbReference type="EMBL" id="VAW55273.1"/>
    </source>
</evidence>
<gene>
    <name evidence="2" type="ORF">MNBD_GAMMA05-2382</name>
</gene>
<accession>A0A3B0WS32</accession>
<feature type="region of interest" description="Disordered" evidence="1">
    <location>
        <begin position="229"/>
        <end position="248"/>
    </location>
</feature>
<protein>
    <submittedName>
        <fullName evidence="2">Uncharacterized protein</fullName>
    </submittedName>
</protein>